<comment type="caution">
    <text evidence="1">The sequence shown here is derived from an EMBL/GenBank/DDBJ whole genome shotgun (WGS) entry which is preliminary data.</text>
</comment>
<dbReference type="Proteomes" id="UP001597483">
    <property type="component" value="Unassembled WGS sequence"/>
</dbReference>
<evidence type="ECO:0000313" key="1">
    <source>
        <dbReference type="EMBL" id="MFD2469486.1"/>
    </source>
</evidence>
<gene>
    <name evidence="1" type="ORF">ACFSVL_19030</name>
</gene>
<protein>
    <submittedName>
        <fullName evidence="1">Uncharacterized protein</fullName>
    </submittedName>
</protein>
<sequence length="144" mass="15989">MADIDKMPHGIGSLMPVAESLFLNTANAGVSKDSLLATARNYERHDQVFQSIKSLQFSDLNTVDVIDPAVMLRHMDALTRTLDEIMGLFQKTEGMKGLAFEMLRSAYSLGVSDSLLESLLAEIDFKHHEDNLRSIDFSNLKLSA</sequence>
<organism evidence="1 2">
    <name type="scientific">Amycolatopsis silviterrae</name>
    <dbReference type="NCBI Taxonomy" id="1656914"/>
    <lineage>
        <taxon>Bacteria</taxon>
        <taxon>Bacillati</taxon>
        <taxon>Actinomycetota</taxon>
        <taxon>Actinomycetes</taxon>
        <taxon>Pseudonocardiales</taxon>
        <taxon>Pseudonocardiaceae</taxon>
        <taxon>Amycolatopsis</taxon>
    </lineage>
</organism>
<name>A0ABW5H8W8_9PSEU</name>
<dbReference type="EMBL" id="JBHUKS010000013">
    <property type="protein sequence ID" value="MFD2469486.1"/>
    <property type="molecule type" value="Genomic_DNA"/>
</dbReference>
<reference evidence="2" key="1">
    <citation type="journal article" date="2019" name="Int. J. Syst. Evol. Microbiol.">
        <title>The Global Catalogue of Microorganisms (GCM) 10K type strain sequencing project: providing services to taxonomists for standard genome sequencing and annotation.</title>
        <authorList>
            <consortium name="The Broad Institute Genomics Platform"/>
            <consortium name="The Broad Institute Genome Sequencing Center for Infectious Disease"/>
            <person name="Wu L."/>
            <person name="Ma J."/>
        </authorList>
    </citation>
    <scope>NUCLEOTIDE SEQUENCE [LARGE SCALE GENOMIC DNA]</scope>
    <source>
        <strain evidence="2">CGMCC 4.7641</strain>
    </source>
</reference>
<accession>A0ABW5H8W8</accession>
<keyword evidence="2" id="KW-1185">Reference proteome</keyword>
<proteinExistence type="predicted"/>
<evidence type="ECO:0000313" key="2">
    <source>
        <dbReference type="Proteomes" id="UP001597483"/>
    </source>
</evidence>
<dbReference type="RefSeq" id="WP_378305922.1">
    <property type="nucleotide sequence ID" value="NZ_JBHUKS010000013.1"/>
</dbReference>